<protein>
    <recommendedName>
        <fullName evidence="6">Ribosomal processing cysteine protease Prp</fullName>
    </recommendedName>
</protein>
<comment type="caution">
    <text evidence="7">The sequence shown here is derived from an EMBL/GenBank/DDBJ whole genome shotgun (WGS) entry which is preliminary data.</text>
</comment>
<evidence type="ECO:0000256" key="6">
    <source>
        <dbReference type="ARBA" id="ARBA00044538"/>
    </source>
</evidence>
<proteinExistence type="inferred from homology"/>
<dbReference type="GO" id="GO:0006508">
    <property type="term" value="P:proteolysis"/>
    <property type="evidence" value="ECO:0007669"/>
    <property type="project" value="UniProtKB-KW"/>
</dbReference>
<keyword evidence="3" id="KW-0378">Hydrolase</keyword>
<evidence type="ECO:0000256" key="5">
    <source>
        <dbReference type="ARBA" id="ARBA00044503"/>
    </source>
</evidence>
<dbReference type="CDD" id="cd16332">
    <property type="entry name" value="Prp-like"/>
    <property type="match status" value="1"/>
</dbReference>
<evidence type="ECO:0000256" key="4">
    <source>
        <dbReference type="ARBA" id="ARBA00022807"/>
    </source>
</evidence>
<dbReference type="Pfam" id="PF04327">
    <property type="entry name" value="Peptidase_Prp"/>
    <property type="match status" value="1"/>
</dbReference>
<keyword evidence="2" id="KW-0645">Protease</keyword>
<dbReference type="Gene3D" id="3.30.70.1490">
    <property type="entry name" value="Cysteine protease Prp"/>
    <property type="match status" value="1"/>
</dbReference>
<organism evidence="7 8">
    <name type="scientific">Sedimentibacter saalensis</name>
    <dbReference type="NCBI Taxonomy" id="130788"/>
    <lineage>
        <taxon>Bacteria</taxon>
        <taxon>Bacillati</taxon>
        <taxon>Bacillota</taxon>
        <taxon>Tissierellia</taxon>
        <taxon>Sedimentibacter</taxon>
    </lineage>
</organism>
<keyword evidence="4" id="KW-0788">Thiol protease</keyword>
<dbReference type="InterPro" id="IPR036764">
    <property type="entry name" value="Peptidase_Prp_sf"/>
</dbReference>
<dbReference type="PANTHER" id="PTHR39178">
    <property type="entry name" value="HYPOTHETICAL RIBOSOME-ASSOCIATED PROTEIN"/>
    <property type="match status" value="1"/>
</dbReference>
<dbReference type="AlphaFoldDB" id="A0A562J3Y1"/>
<keyword evidence="8" id="KW-1185">Reference proteome</keyword>
<gene>
    <name evidence="7" type="ORF">LY60_03350</name>
</gene>
<dbReference type="RefSeq" id="WP_145086400.1">
    <property type="nucleotide sequence ID" value="NZ_DAMBUX010000012.1"/>
</dbReference>
<comment type="similarity">
    <text evidence="5">Belongs to the Prp family.</text>
</comment>
<accession>A0A562J3Y1</accession>
<evidence type="ECO:0000313" key="8">
    <source>
        <dbReference type="Proteomes" id="UP000315343"/>
    </source>
</evidence>
<keyword evidence="1" id="KW-0690">Ribosome biogenesis</keyword>
<dbReference type="OrthoDB" id="48998at2"/>
<dbReference type="InterPro" id="IPR007422">
    <property type="entry name" value="Peptidase_Prp"/>
</dbReference>
<sequence>MITITIYKTKEQINGFIVEGHSGYAEEGSDIVCASVSILSYTALNAMNLVAGVSPEFISYEVDEETGFMNMRTLKVNDKTDVIYRNFMVGIELLLEDYSDYITLKFEEV</sequence>
<dbReference type="Proteomes" id="UP000315343">
    <property type="component" value="Unassembled WGS sequence"/>
</dbReference>
<evidence type="ECO:0000256" key="1">
    <source>
        <dbReference type="ARBA" id="ARBA00022517"/>
    </source>
</evidence>
<dbReference type="EMBL" id="VLKH01000013">
    <property type="protein sequence ID" value="TWH77584.1"/>
    <property type="molecule type" value="Genomic_DNA"/>
</dbReference>
<dbReference type="PANTHER" id="PTHR39178:SF1">
    <property type="entry name" value="RIBOSOMAL-PROCESSING CYSTEINE PROTEASE PRP"/>
    <property type="match status" value="1"/>
</dbReference>
<dbReference type="GO" id="GO:0008234">
    <property type="term" value="F:cysteine-type peptidase activity"/>
    <property type="evidence" value="ECO:0007669"/>
    <property type="project" value="UniProtKB-KW"/>
</dbReference>
<reference evidence="7 8" key="1">
    <citation type="submission" date="2019-07" db="EMBL/GenBank/DDBJ databases">
        <title>Genomic Encyclopedia of Type Strains, Phase I: the one thousand microbial genomes (KMG-I) project.</title>
        <authorList>
            <person name="Kyrpides N."/>
        </authorList>
    </citation>
    <scope>NUCLEOTIDE SEQUENCE [LARGE SCALE GENOMIC DNA]</scope>
    <source>
        <strain evidence="7 8">DSM 13558</strain>
    </source>
</reference>
<evidence type="ECO:0000313" key="7">
    <source>
        <dbReference type="EMBL" id="TWH77584.1"/>
    </source>
</evidence>
<evidence type="ECO:0000256" key="3">
    <source>
        <dbReference type="ARBA" id="ARBA00022801"/>
    </source>
</evidence>
<dbReference type="SUPFAM" id="SSF118010">
    <property type="entry name" value="TM1457-like"/>
    <property type="match status" value="1"/>
</dbReference>
<dbReference type="GO" id="GO:0042254">
    <property type="term" value="P:ribosome biogenesis"/>
    <property type="evidence" value="ECO:0007669"/>
    <property type="project" value="UniProtKB-KW"/>
</dbReference>
<evidence type="ECO:0000256" key="2">
    <source>
        <dbReference type="ARBA" id="ARBA00022670"/>
    </source>
</evidence>
<name>A0A562J3Y1_9FIRM</name>